<name>A0A139ID44_9PEZI</name>
<evidence type="ECO:0000259" key="1">
    <source>
        <dbReference type="Pfam" id="PF01764"/>
    </source>
</evidence>
<dbReference type="Proteomes" id="UP000073492">
    <property type="component" value="Unassembled WGS sequence"/>
</dbReference>
<feature type="domain" description="Fungal lipase-type" evidence="1">
    <location>
        <begin position="107"/>
        <end position="230"/>
    </location>
</feature>
<dbReference type="InterPro" id="IPR029058">
    <property type="entry name" value="AB_hydrolase_fold"/>
</dbReference>
<dbReference type="InterPro" id="IPR002921">
    <property type="entry name" value="Fungal_lipase-type"/>
</dbReference>
<dbReference type="OrthoDB" id="426718at2759"/>
<dbReference type="GO" id="GO:0006629">
    <property type="term" value="P:lipid metabolic process"/>
    <property type="evidence" value="ECO:0007669"/>
    <property type="project" value="InterPro"/>
</dbReference>
<reference evidence="2 3" key="1">
    <citation type="submission" date="2015-07" db="EMBL/GenBank/DDBJ databases">
        <title>Comparative genomics of the Sigatoka disease complex on banana suggests a link between parallel evolutionary changes in Pseudocercospora fijiensis and Pseudocercospora eumusae and increased virulence on the banana host.</title>
        <authorList>
            <person name="Chang T.-C."/>
            <person name="Salvucci A."/>
            <person name="Crous P.W."/>
            <person name="Stergiopoulos I."/>
        </authorList>
    </citation>
    <scope>NUCLEOTIDE SEQUENCE [LARGE SCALE GENOMIC DNA]</scope>
    <source>
        <strain evidence="2 3">CBS 116634</strain>
    </source>
</reference>
<proteinExistence type="predicted"/>
<dbReference type="Pfam" id="PF01764">
    <property type="entry name" value="Lipase_3"/>
    <property type="match status" value="1"/>
</dbReference>
<accession>A0A139ID44</accession>
<sequence>MPLVKLKDSLTGWHDVKDAADILWRASLESDVGRLQTSLSNHYSDPGLTIQDLHTGINNSRRAVVISTKQKITIAFEGSHPDEWYKNMWADGKGPGWWEFPYPVYDENGHRIHSFYRDMWHGMRKAAFAALDAAIDKIGEPKQIIITGFSMGGGVSILSFIGILEHIRKSYGSTSSRSQTWASDDKLGKLIQHITFAAVAAGDRGHYTMLNSLYERHKIRAWDFMNHRDWTQHIHHFSFRSWRGYRYILPEAVVGRFNAEFGDQGHLILGYLKAAEWMLENGTDQVKSAWEYE</sequence>
<evidence type="ECO:0000313" key="2">
    <source>
        <dbReference type="EMBL" id="KXT12687.1"/>
    </source>
</evidence>
<dbReference type="EMBL" id="LFZO01000143">
    <property type="protein sequence ID" value="KXT12687.1"/>
    <property type="molecule type" value="Genomic_DNA"/>
</dbReference>
<keyword evidence="3" id="KW-1185">Reference proteome</keyword>
<evidence type="ECO:0000313" key="3">
    <source>
        <dbReference type="Proteomes" id="UP000073492"/>
    </source>
</evidence>
<gene>
    <name evidence="2" type="ORF">AC579_3267</name>
</gene>
<comment type="caution">
    <text evidence="2">The sequence shown here is derived from an EMBL/GenBank/DDBJ whole genome shotgun (WGS) entry which is preliminary data.</text>
</comment>
<protein>
    <recommendedName>
        <fullName evidence="1">Fungal lipase-type domain-containing protein</fullName>
    </recommendedName>
</protein>
<organism evidence="2 3">
    <name type="scientific">Pseudocercospora musae</name>
    <dbReference type="NCBI Taxonomy" id="113226"/>
    <lineage>
        <taxon>Eukaryota</taxon>
        <taxon>Fungi</taxon>
        <taxon>Dikarya</taxon>
        <taxon>Ascomycota</taxon>
        <taxon>Pezizomycotina</taxon>
        <taxon>Dothideomycetes</taxon>
        <taxon>Dothideomycetidae</taxon>
        <taxon>Mycosphaerellales</taxon>
        <taxon>Mycosphaerellaceae</taxon>
        <taxon>Pseudocercospora</taxon>
    </lineage>
</organism>
<dbReference type="SUPFAM" id="SSF53474">
    <property type="entry name" value="alpha/beta-Hydrolases"/>
    <property type="match status" value="1"/>
</dbReference>
<dbReference type="AlphaFoldDB" id="A0A139ID44"/>
<dbReference type="Gene3D" id="3.40.50.1820">
    <property type="entry name" value="alpha/beta hydrolase"/>
    <property type="match status" value="1"/>
</dbReference>